<dbReference type="RefSeq" id="WP_048446160.1">
    <property type="nucleotide sequence ID" value="NZ_LABY01000153.1"/>
</dbReference>
<dbReference type="Proteomes" id="UP000035955">
    <property type="component" value="Unassembled WGS sequence"/>
</dbReference>
<evidence type="ECO:0000313" key="1">
    <source>
        <dbReference type="EMBL" id="KMO33377.1"/>
    </source>
</evidence>
<dbReference type="PATRIC" id="fig|298794.3.peg.1547"/>
<dbReference type="OrthoDB" id="8004366at2"/>
<comment type="caution">
    <text evidence="1">The sequence shown here is derived from an EMBL/GenBank/DDBJ whole genome shotgun (WGS) entry which is preliminary data.</text>
</comment>
<organism evidence="1 2">
    <name type="scientific">Methylobacterium variabile</name>
    <dbReference type="NCBI Taxonomy" id="298794"/>
    <lineage>
        <taxon>Bacteria</taxon>
        <taxon>Pseudomonadati</taxon>
        <taxon>Pseudomonadota</taxon>
        <taxon>Alphaproteobacteria</taxon>
        <taxon>Hyphomicrobiales</taxon>
        <taxon>Methylobacteriaceae</taxon>
        <taxon>Methylobacterium</taxon>
    </lineage>
</organism>
<dbReference type="AlphaFoldDB" id="A0A0J6SI30"/>
<sequence>MDDEALTETRAGERLAYHLLKEAYQDLAAVLLSANAKAAESLFYAVEKRTADALRSVVADRTEGHASTRIARTVGGQLNDLFEGAHGRTGIPTPRRVA</sequence>
<evidence type="ECO:0000313" key="2">
    <source>
        <dbReference type="Proteomes" id="UP000035955"/>
    </source>
</evidence>
<accession>A0A0J6SI30</accession>
<gene>
    <name evidence="1" type="ORF">VQ02_20995</name>
</gene>
<protein>
    <submittedName>
        <fullName evidence="1">Uncharacterized protein</fullName>
    </submittedName>
</protein>
<proteinExistence type="predicted"/>
<name>A0A0J6SI30_9HYPH</name>
<reference evidence="1 2" key="1">
    <citation type="submission" date="2015-03" db="EMBL/GenBank/DDBJ databases">
        <title>Genome sequencing of Methylobacterium variabile DSM 16961.</title>
        <authorList>
            <person name="Chaudhry V."/>
            <person name="Patil P.B."/>
        </authorList>
    </citation>
    <scope>NUCLEOTIDE SEQUENCE [LARGE SCALE GENOMIC DNA]</scope>
    <source>
        <strain evidence="1 2">DSM 16961</strain>
    </source>
</reference>
<keyword evidence="2" id="KW-1185">Reference proteome</keyword>
<dbReference type="EMBL" id="LABY01000153">
    <property type="protein sequence ID" value="KMO33377.1"/>
    <property type="molecule type" value="Genomic_DNA"/>
</dbReference>